<dbReference type="Proteomes" id="UP000231292">
    <property type="component" value="Unassembled WGS sequence"/>
</dbReference>
<dbReference type="InterPro" id="IPR022453">
    <property type="entry name" value="Znf_MqsA-type"/>
</dbReference>
<evidence type="ECO:0000259" key="1">
    <source>
        <dbReference type="Pfam" id="PF24292"/>
    </source>
</evidence>
<dbReference type="AlphaFoldDB" id="A0A2G9YIK2"/>
<feature type="domain" description="DUF7479" evidence="1">
    <location>
        <begin position="3"/>
        <end position="57"/>
    </location>
</feature>
<dbReference type="EMBL" id="PCRK01000117">
    <property type="protein sequence ID" value="PIP19078.1"/>
    <property type="molecule type" value="Genomic_DNA"/>
</dbReference>
<protein>
    <recommendedName>
        <fullName evidence="1">DUF7479 domain-containing protein</fullName>
    </recommendedName>
</protein>
<organism evidence="2 3">
    <name type="scientific">Candidatus Sherwoodlollariibacterium unditelluris</name>
    <dbReference type="NCBI Taxonomy" id="1974757"/>
    <lineage>
        <taxon>Bacteria</taxon>
        <taxon>Pseudomonadati</taxon>
        <taxon>Candidatus Omnitrophota</taxon>
        <taxon>Candidatus Sherwoodlollariibacterium</taxon>
    </lineage>
</organism>
<reference evidence="2 3" key="1">
    <citation type="submission" date="2017-09" db="EMBL/GenBank/DDBJ databases">
        <title>Depth-based differentiation of microbial function through sediment-hosted aquifers and enrichment of novel symbionts in the deep terrestrial subsurface.</title>
        <authorList>
            <person name="Probst A.J."/>
            <person name="Ladd B."/>
            <person name="Jarett J.K."/>
            <person name="Geller-Mcgrath D.E."/>
            <person name="Sieber C.M."/>
            <person name="Emerson J.B."/>
            <person name="Anantharaman K."/>
            <person name="Thomas B.C."/>
            <person name="Malmstrom R."/>
            <person name="Stieglmeier M."/>
            <person name="Klingl A."/>
            <person name="Woyke T."/>
            <person name="Ryan C.M."/>
            <person name="Banfield J.F."/>
        </authorList>
    </citation>
    <scope>NUCLEOTIDE SEQUENCE [LARGE SCALE GENOMIC DNA]</scope>
    <source>
        <strain evidence="2">CG23_combo_of_CG06-09_8_20_14_all_41_10</strain>
    </source>
</reference>
<dbReference type="Gene3D" id="3.10.20.860">
    <property type="match status" value="1"/>
</dbReference>
<accession>A0A2G9YIK2</accession>
<gene>
    <name evidence="2" type="ORF">COX41_04825</name>
</gene>
<evidence type="ECO:0000313" key="3">
    <source>
        <dbReference type="Proteomes" id="UP000231292"/>
    </source>
</evidence>
<dbReference type="NCBIfam" id="TIGR03831">
    <property type="entry name" value="YgiT_finger"/>
    <property type="match status" value="1"/>
</dbReference>
<comment type="caution">
    <text evidence="2">The sequence shown here is derived from an EMBL/GenBank/DDBJ whole genome shotgun (WGS) entry which is preliminary data.</text>
</comment>
<dbReference type="InterPro" id="IPR055902">
    <property type="entry name" value="DUF7479"/>
</dbReference>
<dbReference type="Pfam" id="PF24292">
    <property type="entry name" value="DUF7479"/>
    <property type="match status" value="1"/>
</dbReference>
<sequence length="74" mass="8457">MKDSLCAQCGGKLHRKKTTLDRLIDGYLYLFENVSVQFCEQCGEIWIPGSLAERMDQAIQGKLKPKKRIPVPVY</sequence>
<name>A0A2G9YIK2_9BACT</name>
<proteinExistence type="predicted"/>
<evidence type="ECO:0000313" key="2">
    <source>
        <dbReference type="EMBL" id="PIP19078.1"/>
    </source>
</evidence>